<dbReference type="Proteomes" id="UP000002534">
    <property type="component" value="Chromosome"/>
</dbReference>
<dbReference type="eggNOG" id="ENOG502ZKRJ">
    <property type="taxonomic scope" value="Bacteria"/>
</dbReference>
<reference evidence="1 2" key="2">
    <citation type="journal article" date="2012" name="BMC Genomics">
        <title>The genome of Pelobacter carbinolicus reveals surprising metabolic capabilities and physiological features.</title>
        <authorList>
            <person name="Aklujkar M."/>
            <person name="Haveman S.A."/>
            <person name="Didonato R.Jr."/>
            <person name="Chertkov O."/>
            <person name="Han C.S."/>
            <person name="Land M.L."/>
            <person name="Brown P."/>
            <person name="Lovley D.R."/>
        </authorList>
    </citation>
    <scope>NUCLEOTIDE SEQUENCE [LARGE SCALE GENOMIC DNA]</scope>
    <source>
        <strain evidence="2">DSM 2380 / NBRC 103641 / GraBd1</strain>
    </source>
</reference>
<evidence type="ECO:0000313" key="2">
    <source>
        <dbReference type="Proteomes" id="UP000002534"/>
    </source>
</evidence>
<gene>
    <name evidence="1" type="ordered locus">Pcar_0063</name>
</gene>
<evidence type="ECO:0000313" key="1">
    <source>
        <dbReference type="EMBL" id="ABA87326.1"/>
    </source>
</evidence>
<keyword evidence="2" id="KW-1185">Reference proteome</keyword>
<dbReference type="KEGG" id="pca:Pcar_0063"/>
<reference evidence="2" key="1">
    <citation type="submission" date="2005-10" db="EMBL/GenBank/DDBJ databases">
        <title>Complete sequence of Pelobacter carbinolicus DSM 2380.</title>
        <authorList>
            <person name="Copeland A."/>
            <person name="Lucas S."/>
            <person name="Lapidus A."/>
            <person name="Barry K."/>
            <person name="Detter J.C."/>
            <person name="Glavina T."/>
            <person name="Hammon N."/>
            <person name="Israni S."/>
            <person name="Pitluck S."/>
            <person name="Chertkov O."/>
            <person name="Schmutz J."/>
            <person name="Larimer F."/>
            <person name="Land M."/>
            <person name="Kyrpides N."/>
            <person name="Ivanova N."/>
            <person name="Richardson P."/>
        </authorList>
    </citation>
    <scope>NUCLEOTIDE SEQUENCE [LARGE SCALE GENOMIC DNA]</scope>
    <source>
        <strain evidence="2">DSM 2380 / NBRC 103641 / GraBd1</strain>
    </source>
</reference>
<dbReference type="HOGENOM" id="CLU_1150981_0_0_7"/>
<protein>
    <submittedName>
        <fullName evidence="1">Uncharacterized protein</fullName>
    </submittedName>
</protein>
<accession>Q3A8G6</accession>
<organism evidence="1 2">
    <name type="scientific">Syntrophotalea carbinolica (strain DSM 2380 / NBRC 103641 / GraBd1)</name>
    <name type="common">Pelobacter carbinolicus</name>
    <dbReference type="NCBI Taxonomy" id="338963"/>
    <lineage>
        <taxon>Bacteria</taxon>
        <taxon>Pseudomonadati</taxon>
        <taxon>Thermodesulfobacteriota</taxon>
        <taxon>Desulfuromonadia</taxon>
        <taxon>Desulfuromonadales</taxon>
        <taxon>Syntrophotaleaceae</taxon>
        <taxon>Syntrophotalea</taxon>
    </lineage>
</organism>
<dbReference type="EMBL" id="CP000142">
    <property type="protein sequence ID" value="ABA87326.1"/>
    <property type="molecule type" value="Genomic_DNA"/>
</dbReference>
<sequence length="241" mass="26232">MSRQAKIQRKKTESIGEPVMIKQERLLNAGRPGMKRNIEQWRKLWLVLLAGVLSGCVAAPKNALFVDAGAWPATAGSVALVGVSFDERYRPLPQSGLDGQLLGQLRRVLERKGYLVAETLQPHRPERQVLTSVPAAELAARVAAPVDLVLAVHVDFLFSSATYSESNPPPEFEIAAEARLVDAKAVRDLWRDRGHALAGGAAAMPLRNPDYDRMRGLAELANDLFLTLPDAGQQPGVSSVE</sequence>
<dbReference type="STRING" id="338963.Pcar_0063"/>
<name>Q3A8G6_SYNC1</name>
<proteinExistence type="predicted"/>
<dbReference type="AlphaFoldDB" id="Q3A8G6"/>